<dbReference type="EMBL" id="CAFBPZ010000206">
    <property type="protein sequence ID" value="CAB5043441.1"/>
    <property type="molecule type" value="Genomic_DNA"/>
</dbReference>
<organism evidence="1">
    <name type="scientific">freshwater metagenome</name>
    <dbReference type="NCBI Taxonomy" id="449393"/>
    <lineage>
        <taxon>unclassified sequences</taxon>
        <taxon>metagenomes</taxon>
        <taxon>ecological metagenomes</taxon>
    </lineage>
</organism>
<dbReference type="AlphaFoldDB" id="A0A6J7H1A8"/>
<reference evidence="1" key="1">
    <citation type="submission" date="2020-05" db="EMBL/GenBank/DDBJ databases">
        <authorList>
            <person name="Chiriac C."/>
            <person name="Salcher M."/>
            <person name="Ghai R."/>
            <person name="Kavagutti S V."/>
        </authorList>
    </citation>
    <scope>NUCLEOTIDE SEQUENCE</scope>
</reference>
<protein>
    <submittedName>
        <fullName evidence="1">Unannotated protein</fullName>
    </submittedName>
</protein>
<evidence type="ECO:0000313" key="2">
    <source>
        <dbReference type="EMBL" id="CAB5043441.1"/>
    </source>
</evidence>
<sequence length="105" mass="11654">MSTSNPFHGYVAVQSRGLVALPAALRKRYRLDEPGAQVEITERADGVLELRPTVAVPAQEAWFWQEQWQAGEREVDQLVAAKKVVVTEGVDDFLQSLPHPDSLGE</sequence>
<proteinExistence type="predicted"/>
<gene>
    <name evidence="1" type="ORF">UFOPK3495_01800</name>
    <name evidence="2" type="ORF">UFOPK4237_01794</name>
</gene>
<name>A0A6J7H1A8_9ZZZZ</name>
<accession>A0A6J7H1A8</accession>
<dbReference type="EMBL" id="CAFBMC010000172">
    <property type="protein sequence ID" value="CAB4914631.1"/>
    <property type="molecule type" value="Genomic_DNA"/>
</dbReference>
<evidence type="ECO:0000313" key="1">
    <source>
        <dbReference type="EMBL" id="CAB4914631.1"/>
    </source>
</evidence>